<sequence>MMELAVAFFIGLIVSAVIVYLLFTLKSNQLKQQSVIVENDNKNLSEEIHKLTEKQGKLENELMQAKMHIAAIDTENAHLINTNNEKQKEIENLHQTLSKEFESIANRILVNRSKEISEHNNQKLADILSPLKERITQFEKKVDDAYDKEVRDKLSLKAEVKRLFDLNHKISEEAGNLTRALKGDVKKLGNWGEVILERVLEQSGLTKGREYRREVVDENANGKQIRPDVIVDLPDGKHLIIDSKLSLYSYEEYVNSTDETVRADALKNHKERLRQHVKDLFEKNYISAKNLNTPDFVLMFIPVEASFAAAVENDDELFAFAWEKKVVPVSPSTLLATLKTVSSIWRQENQNKNALEIARQSGALYDKFVGFLTDVEKIGGSLNQLQNNYDNALTKLQTGKGNLISRAEKIKELGAKSSKAISDKYLDN</sequence>
<feature type="coiled-coil region" evidence="5">
    <location>
        <begin position="27"/>
        <end position="96"/>
    </location>
</feature>
<dbReference type="EMBL" id="JAPDPJ010000001">
    <property type="protein sequence ID" value="MCW3785076.1"/>
    <property type="molecule type" value="Genomic_DNA"/>
</dbReference>
<accession>A0AAE3M1B2</accession>
<evidence type="ECO:0000256" key="2">
    <source>
        <dbReference type="ARBA" id="ARBA00009840"/>
    </source>
</evidence>
<comment type="function">
    <text evidence="1">Involved in DNA recombination.</text>
</comment>
<evidence type="ECO:0000256" key="3">
    <source>
        <dbReference type="ARBA" id="ARBA00023054"/>
    </source>
</evidence>
<evidence type="ECO:0000256" key="6">
    <source>
        <dbReference type="SAM" id="Phobius"/>
    </source>
</evidence>
<keyword evidence="4" id="KW-0233">DNA recombination</keyword>
<dbReference type="AlphaFoldDB" id="A0AAE3M1B2"/>
<dbReference type="PANTHER" id="PTHR30563:SF0">
    <property type="entry name" value="DNA RECOMBINATION PROTEIN RMUC"/>
    <property type="match status" value="1"/>
</dbReference>
<keyword evidence="8" id="KW-1185">Reference proteome</keyword>
<feature type="transmembrane region" description="Helical" evidence="6">
    <location>
        <begin position="6"/>
        <end position="23"/>
    </location>
</feature>
<gene>
    <name evidence="7" type="primary">rmuC</name>
    <name evidence="7" type="ORF">OM075_01290</name>
</gene>
<keyword evidence="3 5" id="KW-0175">Coiled coil</keyword>
<dbReference type="GO" id="GO:0006310">
    <property type="term" value="P:DNA recombination"/>
    <property type="evidence" value="ECO:0007669"/>
    <property type="project" value="UniProtKB-KW"/>
</dbReference>
<evidence type="ECO:0000256" key="1">
    <source>
        <dbReference type="ARBA" id="ARBA00003416"/>
    </source>
</evidence>
<dbReference type="RefSeq" id="WP_301188647.1">
    <property type="nucleotide sequence ID" value="NZ_JAPDPJ010000001.1"/>
</dbReference>
<evidence type="ECO:0000313" key="8">
    <source>
        <dbReference type="Proteomes" id="UP001209229"/>
    </source>
</evidence>
<evidence type="ECO:0000256" key="5">
    <source>
        <dbReference type="SAM" id="Coils"/>
    </source>
</evidence>
<proteinExistence type="inferred from homology"/>
<dbReference type="InterPro" id="IPR003798">
    <property type="entry name" value="DNA_recombination_RmuC"/>
</dbReference>
<evidence type="ECO:0000256" key="4">
    <source>
        <dbReference type="ARBA" id="ARBA00023172"/>
    </source>
</evidence>
<comment type="caution">
    <text evidence="7">The sequence shown here is derived from an EMBL/GenBank/DDBJ whole genome shotgun (WGS) entry which is preliminary data.</text>
</comment>
<name>A0AAE3M1B2_9BACT</name>
<protein>
    <submittedName>
        <fullName evidence="7">DNA recombination protein RmuC</fullName>
    </submittedName>
</protein>
<evidence type="ECO:0000313" key="7">
    <source>
        <dbReference type="EMBL" id="MCW3785076.1"/>
    </source>
</evidence>
<keyword evidence="6" id="KW-0472">Membrane</keyword>
<keyword evidence="6" id="KW-0812">Transmembrane</keyword>
<dbReference type="Proteomes" id="UP001209229">
    <property type="component" value="Unassembled WGS sequence"/>
</dbReference>
<dbReference type="Pfam" id="PF02646">
    <property type="entry name" value="RmuC"/>
    <property type="match status" value="1"/>
</dbReference>
<keyword evidence="6" id="KW-1133">Transmembrane helix</keyword>
<dbReference type="PANTHER" id="PTHR30563">
    <property type="entry name" value="DNA RECOMBINATION PROTEIN RMUC"/>
    <property type="match status" value="1"/>
</dbReference>
<comment type="similarity">
    <text evidence="2">Belongs to the RmuC family.</text>
</comment>
<reference evidence="7" key="1">
    <citation type="submission" date="2022-10" db="EMBL/GenBank/DDBJ databases">
        <authorList>
            <person name="Yu W.X."/>
        </authorList>
    </citation>
    <scope>NUCLEOTIDE SEQUENCE</scope>
    <source>
        <strain evidence="7">AAT</strain>
    </source>
</reference>
<organism evidence="7 8">
    <name type="scientific">Plebeiibacterium sediminum</name>
    <dbReference type="NCBI Taxonomy" id="2992112"/>
    <lineage>
        <taxon>Bacteria</taxon>
        <taxon>Pseudomonadati</taxon>
        <taxon>Bacteroidota</taxon>
        <taxon>Bacteroidia</taxon>
        <taxon>Marinilabiliales</taxon>
        <taxon>Marinilabiliaceae</taxon>
        <taxon>Plebeiibacterium</taxon>
    </lineage>
</organism>